<protein>
    <submittedName>
        <fullName evidence="2">Uncharacterized protein</fullName>
    </submittedName>
</protein>
<dbReference type="Proteomes" id="UP001386955">
    <property type="component" value="Unassembled WGS sequence"/>
</dbReference>
<comment type="caution">
    <text evidence="2">The sequence shown here is derived from an EMBL/GenBank/DDBJ whole genome shotgun (WGS) entry which is preliminary data.</text>
</comment>
<dbReference type="EMBL" id="JAYMYS010000005">
    <property type="protein sequence ID" value="KAK7391086.1"/>
    <property type="molecule type" value="Genomic_DNA"/>
</dbReference>
<keyword evidence="1" id="KW-1133">Transmembrane helix</keyword>
<evidence type="ECO:0000256" key="1">
    <source>
        <dbReference type="SAM" id="Phobius"/>
    </source>
</evidence>
<reference evidence="2 3" key="1">
    <citation type="submission" date="2024-01" db="EMBL/GenBank/DDBJ databases">
        <title>The genomes of 5 underutilized Papilionoideae crops provide insights into root nodulation and disease resistanc.</title>
        <authorList>
            <person name="Jiang F."/>
        </authorList>
    </citation>
    <scope>NUCLEOTIDE SEQUENCE [LARGE SCALE GENOMIC DNA]</scope>
    <source>
        <strain evidence="2">DUOXIRENSHENG_FW03</strain>
        <tissue evidence="2">Leaves</tissue>
    </source>
</reference>
<accession>A0AAN9XGA9</accession>
<sequence length="132" mass="14828">MIRLLEEGILLHVVDSSETILVPVYWTFPVILALLLYRTKPLMLPPYASSTPGQRVTRNLIFVTISITNIHKLLIQRMFGLDLPCTVVVKFLVPSDADISCIWLKVRRHADAGMASVSAVKTEKRHTFLASV</sequence>
<keyword evidence="3" id="KW-1185">Reference proteome</keyword>
<evidence type="ECO:0000313" key="2">
    <source>
        <dbReference type="EMBL" id="KAK7391086.1"/>
    </source>
</evidence>
<name>A0AAN9XGA9_PSOTE</name>
<dbReference type="AlphaFoldDB" id="A0AAN9XGA9"/>
<proteinExistence type="predicted"/>
<organism evidence="2 3">
    <name type="scientific">Psophocarpus tetragonolobus</name>
    <name type="common">Winged bean</name>
    <name type="synonym">Dolichos tetragonolobus</name>
    <dbReference type="NCBI Taxonomy" id="3891"/>
    <lineage>
        <taxon>Eukaryota</taxon>
        <taxon>Viridiplantae</taxon>
        <taxon>Streptophyta</taxon>
        <taxon>Embryophyta</taxon>
        <taxon>Tracheophyta</taxon>
        <taxon>Spermatophyta</taxon>
        <taxon>Magnoliopsida</taxon>
        <taxon>eudicotyledons</taxon>
        <taxon>Gunneridae</taxon>
        <taxon>Pentapetalae</taxon>
        <taxon>rosids</taxon>
        <taxon>fabids</taxon>
        <taxon>Fabales</taxon>
        <taxon>Fabaceae</taxon>
        <taxon>Papilionoideae</taxon>
        <taxon>50 kb inversion clade</taxon>
        <taxon>NPAAA clade</taxon>
        <taxon>indigoferoid/millettioid clade</taxon>
        <taxon>Phaseoleae</taxon>
        <taxon>Psophocarpus</taxon>
    </lineage>
</organism>
<keyword evidence="1" id="KW-0472">Membrane</keyword>
<keyword evidence="1" id="KW-0812">Transmembrane</keyword>
<evidence type="ECO:0000313" key="3">
    <source>
        <dbReference type="Proteomes" id="UP001386955"/>
    </source>
</evidence>
<feature type="transmembrane region" description="Helical" evidence="1">
    <location>
        <begin position="20"/>
        <end position="37"/>
    </location>
</feature>
<gene>
    <name evidence="2" type="ORF">VNO78_19439</name>
</gene>